<keyword evidence="6" id="KW-1185">Reference proteome</keyword>
<dbReference type="Pfam" id="PF16391">
    <property type="entry name" value="DUF5000"/>
    <property type="match status" value="1"/>
</dbReference>
<dbReference type="OrthoDB" id="621114at2"/>
<dbReference type="STRING" id="1703345.A3860_20960"/>
<dbReference type="InterPro" id="IPR033431">
    <property type="entry name" value="DUF5126"/>
</dbReference>
<feature type="chain" id="PRO_5010733482" description="DUF4959 domain-containing protein" evidence="1">
    <location>
        <begin position="20"/>
        <end position="423"/>
    </location>
</feature>
<evidence type="ECO:0000259" key="2">
    <source>
        <dbReference type="Pfam" id="PF16323"/>
    </source>
</evidence>
<feature type="signal peptide" evidence="1">
    <location>
        <begin position="1"/>
        <end position="19"/>
    </location>
</feature>
<evidence type="ECO:0008006" key="7">
    <source>
        <dbReference type="Google" id="ProtNLM"/>
    </source>
</evidence>
<dbReference type="InterPro" id="IPR032164">
    <property type="entry name" value="DUF5000"/>
</dbReference>
<protein>
    <recommendedName>
        <fullName evidence="7">DUF4959 domain-containing protein</fullName>
    </recommendedName>
</protein>
<reference evidence="5 6" key="1">
    <citation type="submission" date="2016-03" db="EMBL/GenBank/DDBJ databases">
        <title>Niastella vici sp. nov., isolated from farmland soil.</title>
        <authorList>
            <person name="Chen L."/>
            <person name="Wang D."/>
            <person name="Yang S."/>
            <person name="Wang G."/>
        </authorList>
    </citation>
    <scope>NUCLEOTIDE SEQUENCE [LARGE SCALE GENOMIC DNA]</scope>
    <source>
        <strain evidence="5 6">DJ57</strain>
    </source>
</reference>
<dbReference type="AlphaFoldDB" id="A0A1V9G1J3"/>
<evidence type="ECO:0000313" key="5">
    <source>
        <dbReference type="EMBL" id="OQP64442.1"/>
    </source>
</evidence>
<sequence length="423" mass="47617">MTTHKYSITGLLLVTIAMAACKKDNRNPLSKDGSKPDPVSNTKVTNLAGAALISYTLPGNENLLYVKAVYTLKGVQKEVKMSMYQNKLLVDGFGDTQERVVDLYAVSRSEVKSEPVSVTIKPLTPPIVNVFKSIKTDSTFGGINVKYTNVDSASIVFEVLVLDSVGDWQHADFNYTSMKQGAFNVRGFPPVERTWGIYVRDRWDNHSDTLRVKITPIYEEALDKTKFNDVRTTYAKYIPQFDPLPNSGLPIANAVDYNSTYQMKNLYDDNVTSMFHTKEKYDLPVWIPIDLDKTGAAKFVLSRFKVWQRTGSSFIFNHGNPHQWEIWGTNKPGVVSTNPNNTDPNVGWVKLGEWVMTKPSGWDVGLNSNEDTDAATNGQEYEFPNGVPPVRYIGWKNIDSWGSIDGYTGFFHLFELSLWGQKK</sequence>
<feature type="domain" description="DUF5126" evidence="4">
    <location>
        <begin position="123"/>
        <end position="225"/>
    </location>
</feature>
<accession>A0A1V9G1J3</accession>
<feature type="domain" description="DUF5000" evidence="3">
    <location>
        <begin position="267"/>
        <end position="420"/>
    </location>
</feature>
<comment type="caution">
    <text evidence="5">The sequence shown here is derived from an EMBL/GenBank/DDBJ whole genome shotgun (WGS) entry which is preliminary data.</text>
</comment>
<gene>
    <name evidence="5" type="ORF">A3860_20960</name>
</gene>
<keyword evidence="1" id="KW-0732">Signal</keyword>
<proteinExistence type="predicted"/>
<name>A0A1V9G1J3_9BACT</name>
<feature type="domain" description="DUF4959" evidence="2">
    <location>
        <begin position="20"/>
        <end position="122"/>
    </location>
</feature>
<dbReference type="Pfam" id="PF17166">
    <property type="entry name" value="DUF5126"/>
    <property type="match status" value="1"/>
</dbReference>
<dbReference type="EMBL" id="LVYD01000042">
    <property type="protein sequence ID" value="OQP64442.1"/>
    <property type="molecule type" value="Genomic_DNA"/>
</dbReference>
<dbReference type="Gene3D" id="2.60.120.260">
    <property type="entry name" value="Galactose-binding domain-like"/>
    <property type="match status" value="1"/>
</dbReference>
<dbReference type="Proteomes" id="UP000192796">
    <property type="component" value="Unassembled WGS sequence"/>
</dbReference>
<evidence type="ECO:0000259" key="4">
    <source>
        <dbReference type="Pfam" id="PF17166"/>
    </source>
</evidence>
<organism evidence="5 6">
    <name type="scientific">Niastella vici</name>
    <dbReference type="NCBI Taxonomy" id="1703345"/>
    <lineage>
        <taxon>Bacteria</taxon>
        <taxon>Pseudomonadati</taxon>
        <taxon>Bacteroidota</taxon>
        <taxon>Chitinophagia</taxon>
        <taxon>Chitinophagales</taxon>
        <taxon>Chitinophagaceae</taxon>
        <taxon>Niastella</taxon>
    </lineage>
</organism>
<evidence type="ECO:0000313" key="6">
    <source>
        <dbReference type="Proteomes" id="UP000192796"/>
    </source>
</evidence>
<dbReference type="InterPro" id="IPR032527">
    <property type="entry name" value="DUF4959"/>
</dbReference>
<evidence type="ECO:0000256" key="1">
    <source>
        <dbReference type="SAM" id="SignalP"/>
    </source>
</evidence>
<dbReference type="Pfam" id="PF16323">
    <property type="entry name" value="DUF4959"/>
    <property type="match status" value="1"/>
</dbReference>
<dbReference type="RefSeq" id="WP_081147060.1">
    <property type="nucleotide sequence ID" value="NZ_LVYD01000042.1"/>
</dbReference>
<evidence type="ECO:0000259" key="3">
    <source>
        <dbReference type="Pfam" id="PF16391"/>
    </source>
</evidence>
<dbReference type="PROSITE" id="PS51257">
    <property type="entry name" value="PROKAR_LIPOPROTEIN"/>
    <property type="match status" value="1"/>
</dbReference>